<dbReference type="Gene3D" id="2.60.40.640">
    <property type="match status" value="4"/>
</dbReference>
<comment type="caution">
    <text evidence="4">The sequence shown here is derived from an EMBL/GenBank/DDBJ whole genome shotgun (WGS) entry which is preliminary data.</text>
</comment>
<evidence type="ECO:0000313" key="4">
    <source>
        <dbReference type="EMBL" id="CAB3404569.1"/>
    </source>
</evidence>
<name>A0A8S1ETF0_9PELO</name>
<feature type="domain" description="Arrestin C-terminal-like" evidence="3">
    <location>
        <begin position="538"/>
        <end position="682"/>
    </location>
</feature>
<sequence length="722" mass="81103">MDYPQIEFDNRGVFFPGYTASGRVTLHLSEPMKARMMKIVIEGKAHTHWSETERHSKTDHNGKTETHSETVHYSATVPYMNGECLLWTSTDGKNKMPVGNYTFPFTFAIPINCPPSFEGFHGCVRYTVKAEIDRPWRFNRKNCKPFSVIPSSDLNMIPLAINPMTNTISKNTGLIFKNGVVSMRVDVPKQGFVPGETIQINVFIDNNSSKQVTMARAKLVQNSTYFAKRGWSFYQVDPCAMTNHGATSVRHESKQPINIAPRSKSHVLLTLRIPAIVSSFNNCPIISVSYKLHVHADTTSTFKGSLCSEFPIIIGTVPIRQFIPQTTNFASSAPPAHPSQMPSAPSAPPDIPTPTAPSDDSIPPPYPDDLNRVFSPGSTVSGEVILHLNEPMAARLLTIEISGCANTYWTKVVTREKKTQEGKSHFYNETVHYNSNVIYLKDARVLWTCPENSNIMQAGRYILHFSFSIPSDCPPSFEGEFGYIRYSVKTVLDRPWRFNKQNCKAFTVIPLIDLNKIPLTAMPLVGNAAITAGNIILKKGIVLMRVEVPKNGFVPGESIQISIHIENNCRKRVVLARATLTQKATYFAELTKVKNRHTSQYMKPHKREERRMVTESQQPINIMPHSRGHLKMSLRIPSVSPTFTTCSIITVEYELRVYVESNAKHHRRMHLDLPILIGTVPITPNPRKIAPNCRFIQGPTPTYEESIFGPSKVTPKIRNVEV</sequence>
<dbReference type="InterPro" id="IPR011022">
    <property type="entry name" value="Arrestin_C-like"/>
</dbReference>
<feature type="compositionally biased region" description="Low complexity" evidence="2">
    <location>
        <begin position="330"/>
        <end position="344"/>
    </location>
</feature>
<feature type="domain" description="Arrestin C-terminal-like" evidence="3">
    <location>
        <begin position="177"/>
        <end position="319"/>
    </location>
</feature>
<dbReference type="Pfam" id="PF00339">
    <property type="entry name" value="Arrestin_N"/>
    <property type="match status" value="2"/>
</dbReference>
<dbReference type="AlphaFoldDB" id="A0A8S1ETF0"/>
<evidence type="ECO:0000256" key="2">
    <source>
        <dbReference type="SAM" id="MobiDB-lite"/>
    </source>
</evidence>
<protein>
    <recommendedName>
        <fullName evidence="3">Arrestin C-terminal-like domain-containing protein</fullName>
    </recommendedName>
</protein>
<evidence type="ECO:0000256" key="1">
    <source>
        <dbReference type="ARBA" id="ARBA00005298"/>
    </source>
</evidence>
<feature type="compositionally biased region" description="Pro residues" evidence="2">
    <location>
        <begin position="345"/>
        <end position="355"/>
    </location>
</feature>
<dbReference type="PANTHER" id="PTHR11188">
    <property type="entry name" value="ARRESTIN DOMAIN CONTAINING PROTEIN"/>
    <property type="match status" value="1"/>
</dbReference>
<accession>A0A8S1ETF0</accession>
<keyword evidence="5" id="KW-1185">Reference proteome</keyword>
<dbReference type="GO" id="GO:0015031">
    <property type="term" value="P:protein transport"/>
    <property type="evidence" value="ECO:0007669"/>
    <property type="project" value="TreeGrafter"/>
</dbReference>
<dbReference type="InterPro" id="IPR014756">
    <property type="entry name" value="Ig_E-set"/>
</dbReference>
<reference evidence="4 5" key="1">
    <citation type="submission" date="2020-04" db="EMBL/GenBank/DDBJ databases">
        <authorList>
            <person name="Laetsch R D."/>
            <person name="Stevens L."/>
            <person name="Kumar S."/>
            <person name="Blaxter L. M."/>
        </authorList>
    </citation>
    <scope>NUCLEOTIDE SEQUENCE [LARGE SCALE GENOMIC DNA]</scope>
</reference>
<evidence type="ECO:0000259" key="3">
    <source>
        <dbReference type="SMART" id="SM01017"/>
    </source>
</evidence>
<dbReference type="InterPro" id="IPR050357">
    <property type="entry name" value="Arrestin_domain-protein"/>
</dbReference>
<feature type="region of interest" description="Disordered" evidence="2">
    <location>
        <begin position="328"/>
        <end position="365"/>
    </location>
</feature>
<dbReference type="InterPro" id="IPR014752">
    <property type="entry name" value="Arrestin-like_C"/>
</dbReference>
<dbReference type="Pfam" id="PF02752">
    <property type="entry name" value="Arrestin_C"/>
    <property type="match status" value="2"/>
</dbReference>
<dbReference type="SMART" id="SM01017">
    <property type="entry name" value="Arrestin_C"/>
    <property type="match status" value="2"/>
</dbReference>
<dbReference type="InterPro" id="IPR011021">
    <property type="entry name" value="Arrestin-like_N"/>
</dbReference>
<dbReference type="Proteomes" id="UP000494206">
    <property type="component" value="Unassembled WGS sequence"/>
</dbReference>
<proteinExistence type="inferred from homology"/>
<dbReference type="EMBL" id="CADEPM010000004">
    <property type="protein sequence ID" value="CAB3404569.1"/>
    <property type="molecule type" value="Genomic_DNA"/>
</dbReference>
<comment type="similarity">
    <text evidence="1">Belongs to the arrestin family.</text>
</comment>
<dbReference type="OrthoDB" id="2333384at2759"/>
<dbReference type="PANTHER" id="PTHR11188:SF175">
    <property type="entry name" value="ARRESTIN C-TERMINAL-LIKE DOMAIN-CONTAINING PROTEIN"/>
    <property type="match status" value="1"/>
</dbReference>
<dbReference type="SUPFAM" id="SSF81296">
    <property type="entry name" value="E set domains"/>
    <property type="match status" value="4"/>
</dbReference>
<dbReference type="GO" id="GO:0005737">
    <property type="term" value="C:cytoplasm"/>
    <property type="evidence" value="ECO:0007669"/>
    <property type="project" value="TreeGrafter"/>
</dbReference>
<gene>
    <name evidence="4" type="ORF">CBOVIS_LOCUS6883</name>
</gene>
<evidence type="ECO:0000313" key="5">
    <source>
        <dbReference type="Proteomes" id="UP000494206"/>
    </source>
</evidence>
<organism evidence="4 5">
    <name type="scientific">Caenorhabditis bovis</name>
    <dbReference type="NCBI Taxonomy" id="2654633"/>
    <lineage>
        <taxon>Eukaryota</taxon>
        <taxon>Metazoa</taxon>
        <taxon>Ecdysozoa</taxon>
        <taxon>Nematoda</taxon>
        <taxon>Chromadorea</taxon>
        <taxon>Rhabditida</taxon>
        <taxon>Rhabditina</taxon>
        <taxon>Rhabditomorpha</taxon>
        <taxon>Rhabditoidea</taxon>
        <taxon>Rhabditidae</taxon>
        <taxon>Peloderinae</taxon>
        <taxon>Caenorhabditis</taxon>
    </lineage>
</organism>